<comment type="similarity">
    <text evidence="6">Belongs to the binding-protein-dependent transport system permease family.</text>
</comment>
<reference evidence="8 9" key="1">
    <citation type="submission" date="2023-09" db="EMBL/GenBank/DDBJ databases">
        <title>Complete Genome and Methylome dissection of Bacillus brevis NEB573 original source of BbsI restriction endonuclease.</title>
        <authorList>
            <person name="Fomenkov A."/>
            <person name="Roberts R.D."/>
        </authorList>
    </citation>
    <scope>NUCLEOTIDE SEQUENCE [LARGE SCALE GENOMIC DNA]</scope>
    <source>
        <strain evidence="8 9">NEB573</strain>
    </source>
</reference>
<feature type="transmembrane region" description="Helical" evidence="6">
    <location>
        <begin position="312"/>
        <end position="341"/>
    </location>
</feature>
<comment type="subcellular location">
    <subcellularLocation>
        <location evidence="6">Cell membrane</location>
        <topology evidence="6">Multi-pass membrane protein</topology>
    </subcellularLocation>
    <subcellularLocation>
        <location evidence="1">Membrane</location>
        <topology evidence="1">Multi-pass membrane protein</topology>
    </subcellularLocation>
</comment>
<feature type="transmembrane region" description="Helical" evidence="6">
    <location>
        <begin position="361"/>
        <end position="387"/>
    </location>
</feature>
<evidence type="ECO:0000259" key="7">
    <source>
        <dbReference type="PROSITE" id="PS50928"/>
    </source>
</evidence>
<evidence type="ECO:0000313" key="8">
    <source>
        <dbReference type="EMBL" id="WNC17002.1"/>
    </source>
</evidence>
<sequence>MASDMTVSTKPKRERGGFIRVKMLAREPFLLGLIVLVFLSLFLFAVLPIYQVIKVTVVGDAGADLSKIGEVLQGHFLHVMWNSIQLGLLSAVLSTVVGFVFAFAIARTDIRGKRLFHLIALLPIISPPFVLALSTILLFGRNGIITHGLLGLEDADVYGLGSLVFIQTMAFFPLAYLNLRGVLESINPSVEDASLNLGASRWQVFRTVTLPLAVPGIFSSLLIVFIKSIEDFGNPMVLAGDYSTLAVQAYLEITGMYDLRSGSFMAVAILLPSITAFLIQKHWLSKKSYVTVTGKPTQSSVRMGEKRMVYPLFAFCALVTSVVLLFYGTVAAGAFIKLWGINFTFTLEHFSYIFTLGFDSILNSTLLAAASTPLTAILGMAIAWLVVRESFIGKKVMELSSILTFAVPGTVVGIGYVLAFNKPPLLLTGTALILIAAFTFRNMSVGIEAGTNSLRQIDASIEEASKNLGASSFVTFWRISLPLMRSALFSGLVYSFVRSMTSISAVIFLVSANWNLLTVSILSQVEASRLGAASAYCVLLIAMILFAIGLLQFLVNQLQPKNRRRA</sequence>
<accession>A0ABY9TA67</accession>
<keyword evidence="4 6" id="KW-1133">Transmembrane helix</keyword>
<protein>
    <submittedName>
        <fullName evidence="8">Iron ABC transporter permease</fullName>
    </submittedName>
</protein>
<organism evidence="8 9">
    <name type="scientific">Brevibacillus brevis</name>
    <name type="common">Bacillus brevis</name>
    <dbReference type="NCBI Taxonomy" id="1393"/>
    <lineage>
        <taxon>Bacteria</taxon>
        <taxon>Bacillati</taxon>
        <taxon>Bacillota</taxon>
        <taxon>Bacilli</taxon>
        <taxon>Bacillales</taxon>
        <taxon>Paenibacillaceae</taxon>
        <taxon>Brevibacillus</taxon>
    </lineage>
</organism>
<feature type="domain" description="ABC transmembrane type-1" evidence="7">
    <location>
        <begin position="80"/>
        <end position="280"/>
    </location>
</feature>
<evidence type="ECO:0000256" key="4">
    <source>
        <dbReference type="ARBA" id="ARBA00022989"/>
    </source>
</evidence>
<dbReference type="CDD" id="cd06261">
    <property type="entry name" value="TM_PBP2"/>
    <property type="match status" value="2"/>
</dbReference>
<evidence type="ECO:0000256" key="3">
    <source>
        <dbReference type="ARBA" id="ARBA00022692"/>
    </source>
</evidence>
<keyword evidence="3 6" id="KW-0812">Transmembrane</keyword>
<dbReference type="InterPro" id="IPR000515">
    <property type="entry name" value="MetI-like"/>
</dbReference>
<feature type="transmembrane region" description="Helical" evidence="6">
    <location>
        <begin position="84"/>
        <end position="106"/>
    </location>
</feature>
<feature type="domain" description="ABC transmembrane type-1" evidence="7">
    <location>
        <begin position="361"/>
        <end position="549"/>
    </location>
</feature>
<dbReference type="Gene3D" id="1.10.3720.10">
    <property type="entry name" value="MetI-like"/>
    <property type="match status" value="2"/>
</dbReference>
<dbReference type="PROSITE" id="PS50928">
    <property type="entry name" value="ABC_TM1"/>
    <property type="match status" value="2"/>
</dbReference>
<proteinExistence type="inferred from homology"/>
<dbReference type="RefSeq" id="WP_310772286.1">
    <property type="nucleotide sequence ID" value="NZ_CP134050.1"/>
</dbReference>
<dbReference type="PANTHER" id="PTHR43496">
    <property type="entry name" value="PROTEIN LPLB"/>
    <property type="match status" value="1"/>
</dbReference>
<evidence type="ECO:0000313" key="9">
    <source>
        <dbReference type="Proteomes" id="UP001256827"/>
    </source>
</evidence>
<keyword evidence="2 6" id="KW-0813">Transport</keyword>
<dbReference type="EMBL" id="CP134050">
    <property type="protein sequence ID" value="WNC17002.1"/>
    <property type="molecule type" value="Genomic_DNA"/>
</dbReference>
<dbReference type="SUPFAM" id="SSF161098">
    <property type="entry name" value="MetI-like"/>
    <property type="match status" value="2"/>
</dbReference>
<feature type="transmembrane region" description="Helical" evidence="6">
    <location>
        <begin position="118"/>
        <end position="139"/>
    </location>
</feature>
<evidence type="ECO:0000256" key="1">
    <source>
        <dbReference type="ARBA" id="ARBA00004141"/>
    </source>
</evidence>
<feature type="transmembrane region" description="Helical" evidence="6">
    <location>
        <begin position="261"/>
        <end position="279"/>
    </location>
</feature>
<feature type="transmembrane region" description="Helical" evidence="6">
    <location>
        <begin position="29"/>
        <end position="50"/>
    </location>
</feature>
<dbReference type="Pfam" id="PF00528">
    <property type="entry name" value="BPD_transp_1"/>
    <property type="match status" value="2"/>
</dbReference>
<evidence type="ECO:0000256" key="6">
    <source>
        <dbReference type="RuleBase" id="RU363032"/>
    </source>
</evidence>
<feature type="transmembrane region" description="Helical" evidence="6">
    <location>
        <begin position="399"/>
        <end position="419"/>
    </location>
</feature>
<feature type="transmembrane region" description="Helical" evidence="6">
    <location>
        <begin position="204"/>
        <end position="226"/>
    </location>
</feature>
<feature type="transmembrane region" description="Helical" evidence="6">
    <location>
        <begin position="530"/>
        <end position="555"/>
    </location>
</feature>
<dbReference type="Proteomes" id="UP001256827">
    <property type="component" value="Chromosome"/>
</dbReference>
<evidence type="ECO:0000256" key="2">
    <source>
        <dbReference type="ARBA" id="ARBA00022448"/>
    </source>
</evidence>
<dbReference type="InterPro" id="IPR035906">
    <property type="entry name" value="MetI-like_sf"/>
</dbReference>
<evidence type="ECO:0000256" key="5">
    <source>
        <dbReference type="ARBA" id="ARBA00023136"/>
    </source>
</evidence>
<keyword evidence="9" id="KW-1185">Reference proteome</keyword>
<keyword evidence="5 6" id="KW-0472">Membrane</keyword>
<dbReference type="PANTHER" id="PTHR43496:SF1">
    <property type="entry name" value="POLYGALACTURONAN_RHAMNOGALACTURONAN TRANSPORT SYSTEM PERMEASE PROTEIN YTEP"/>
    <property type="match status" value="1"/>
</dbReference>
<feature type="transmembrane region" description="Helical" evidence="6">
    <location>
        <begin position="159"/>
        <end position="179"/>
    </location>
</feature>
<name>A0ABY9TA67_BREBE</name>
<gene>
    <name evidence="8" type="ORF">RGB73_12045</name>
</gene>